<dbReference type="Proteomes" id="UP000824248">
    <property type="component" value="Unassembled WGS sequence"/>
</dbReference>
<dbReference type="PANTHER" id="PTHR13932:SF6">
    <property type="entry name" value="OXYGEN-INDEPENDENT COPROPORPHYRINOGEN III OXIDASE"/>
    <property type="match status" value="1"/>
</dbReference>
<evidence type="ECO:0000259" key="4">
    <source>
        <dbReference type="Pfam" id="PF06969"/>
    </source>
</evidence>
<evidence type="ECO:0000256" key="3">
    <source>
        <dbReference type="ARBA" id="ARBA00030263"/>
    </source>
</evidence>
<evidence type="ECO:0000256" key="1">
    <source>
        <dbReference type="ARBA" id="ARBA00020156"/>
    </source>
</evidence>
<dbReference type="GO" id="GO:0051539">
    <property type="term" value="F:4 iron, 4 sulfur cluster binding"/>
    <property type="evidence" value="ECO:0007669"/>
    <property type="project" value="TreeGrafter"/>
</dbReference>
<dbReference type="InterPro" id="IPR034505">
    <property type="entry name" value="Coproporphyrinogen-III_oxidase"/>
</dbReference>
<accession>A0A9D2B591</accession>
<comment type="caution">
    <text evidence="5">The sequence shown here is derived from an EMBL/GenBank/DDBJ whole genome shotgun (WGS) entry which is preliminary data.</text>
</comment>
<feature type="non-terminal residue" evidence="5">
    <location>
        <position position="1"/>
    </location>
</feature>
<feature type="domain" description="HemN C-terminal" evidence="4">
    <location>
        <begin position="153"/>
        <end position="221"/>
    </location>
</feature>
<dbReference type="Gene3D" id="1.10.10.920">
    <property type="match status" value="1"/>
</dbReference>
<reference evidence="5" key="2">
    <citation type="submission" date="2021-04" db="EMBL/GenBank/DDBJ databases">
        <authorList>
            <person name="Gilroy R."/>
        </authorList>
    </citation>
    <scope>NUCLEOTIDE SEQUENCE</scope>
    <source>
        <strain evidence="5">1193</strain>
    </source>
</reference>
<name>A0A9D2B591_9GAMM</name>
<dbReference type="Pfam" id="PF06969">
    <property type="entry name" value="HemN_C"/>
    <property type="match status" value="1"/>
</dbReference>
<dbReference type="SUPFAM" id="SSF102114">
    <property type="entry name" value="Radical SAM enzymes"/>
    <property type="match status" value="1"/>
</dbReference>
<dbReference type="GO" id="GO:0005737">
    <property type="term" value="C:cytoplasm"/>
    <property type="evidence" value="ECO:0007669"/>
    <property type="project" value="TreeGrafter"/>
</dbReference>
<dbReference type="PANTHER" id="PTHR13932">
    <property type="entry name" value="COPROPORPHYRINIGEN III OXIDASE"/>
    <property type="match status" value="1"/>
</dbReference>
<sequence>YGLPFQTRDTSAATLEQIIVLAPARLSIFDYTHMPERFAAQRNIHVDELPSPEEKLAILRTAIAMLTAAGYVHIGMDHFARHDDSLATAQREGTLQRNCQGYSSHTPCDLVGLGVSAISCLGEVYSQNHTRLNAYEEALDASRLPVARGLRLTFDERIRRHAIERLMCDMVLDLNALSETFGIDAPRYLADTLTRLDQPQRDGLVVIEAQRITVTPLGRLLLRQLALAFNGNSPAIRHS</sequence>
<gene>
    <name evidence="5" type="ORF">H9854_05215</name>
</gene>
<reference evidence="5" key="1">
    <citation type="journal article" date="2021" name="PeerJ">
        <title>Extensive microbial diversity within the chicken gut microbiome revealed by metagenomics and culture.</title>
        <authorList>
            <person name="Gilroy R."/>
            <person name="Ravi A."/>
            <person name="Getino M."/>
            <person name="Pursley I."/>
            <person name="Horton D.L."/>
            <person name="Alikhan N.F."/>
            <person name="Baker D."/>
            <person name="Gharbi K."/>
            <person name="Hall N."/>
            <person name="Watson M."/>
            <person name="Adriaenssens E.M."/>
            <person name="Foster-Nyarko E."/>
            <person name="Jarju S."/>
            <person name="Secka A."/>
            <person name="Antonio M."/>
            <person name="Oren A."/>
            <person name="Chaudhuri R.R."/>
            <person name="La Ragione R."/>
            <person name="Hildebrand F."/>
            <person name="Pallen M.J."/>
        </authorList>
    </citation>
    <scope>NUCLEOTIDE SEQUENCE</scope>
    <source>
        <strain evidence="5">1193</strain>
    </source>
</reference>
<dbReference type="AlphaFoldDB" id="A0A9D2B591"/>
<proteinExistence type="predicted"/>
<evidence type="ECO:0000313" key="6">
    <source>
        <dbReference type="Proteomes" id="UP000824248"/>
    </source>
</evidence>
<dbReference type="InterPro" id="IPR010723">
    <property type="entry name" value="HemN_C"/>
</dbReference>
<keyword evidence="2" id="KW-0560">Oxidoreductase</keyword>
<evidence type="ECO:0000256" key="2">
    <source>
        <dbReference type="ARBA" id="ARBA00023002"/>
    </source>
</evidence>
<evidence type="ECO:0000313" key="5">
    <source>
        <dbReference type="EMBL" id="HIX61615.1"/>
    </source>
</evidence>
<dbReference type="GO" id="GO:0006782">
    <property type="term" value="P:protoporphyrinogen IX biosynthetic process"/>
    <property type="evidence" value="ECO:0007669"/>
    <property type="project" value="TreeGrafter"/>
</dbReference>
<organism evidence="5 6">
    <name type="scientific">Candidatus Halomonas stercoripullorum</name>
    <dbReference type="NCBI Taxonomy" id="2838617"/>
    <lineage>
        <taxon>Bacteria</taxon>
        <taxon>Pseudomonadati</taxon>
        <taxon>Pseudomonadota</taxon>
        <taxon>Gammaproteobacteria</taxon>
        <taxon>Oceanospirillales</taxon>
        <taxon>Halomonadaceae</taxon>
        <taxon>Halomonas</taxon>
    </lineage>
</organism>
<dbReference type="EMBL" id="DXFC01000155">
    <property type="protein sequence ID" value="HIX61615.1"/>
    <property type="molecule type" value="Genomic_DNA"/>
</dbReference>
<dbReference type="InterPro" id="IPR058240">
    <property type="entry name" value="rSAM_sf"/>
</dbReference>
<dbReference type="GO" id="GO:0051989">
    <property type="term" value="F:coproporphyrinogen dehydrogenase activity"/>
    <property type="evidence" value="ECO:0007669"/>
    <property type="project" value="TreeGrafter"/>
</dbReference>
<protein>
    <recommendedName>
        <fullName evidence="1">Oxygen-independent coproporphyrinogen III oxidase</fullName>
    </recommendedName>
    <alternativeName>
        <fullName evidence="3">Coproporphyrinogen III dehydrogenase</fullName>
    </alternativeName>
</protein>